<dbReference type="InterPro" id="IPR025375">
    <property type="entry name" value="DUF4365"/>
</dbReference>
<comment type="caution">
    <text evidence="2">The sequence shown here is derived from an EMBL/GenBank/DDBJ whole genome shotgun (WGS) entry which is preliminary data.</text>
</comment>
<gene>
    <name evidence="2" type="ORF">JK359_28385</name>
</gene>
<dbReference type="EMBL" id="JAERRK010000018">
    <property type="protein sequence ID" value="MBL1085839.1"/>
    <property type="molecule type" value="Genomic_DNA"/>
</dbReference>
<reference evidence="2" key="1">
    <citation type="submission" date="2021-01" db="EMBL/GenBank/DDBJ databases">
        <title>WGS of actinomycetes isolated from Thailand.</title>
        <authorList>
            <person name="Thawai C."/>
        </authorList>
    </citation>
    <scope>NUCLEOTIDE SEQUENCE</scope>
    <source>
        <strain evidence="2">RCU-197</strain>
    </source>
</reference>
<feature type="domain" description="DUF4365" evidence="1">
    <location>
        <begin position="36"/>
        <end position="181"/>
    </location>
</feature>
<sequence length="188" mass="20584">MALGGCMIDVGGALPVAPLRGDLPKKQRMEMLQDGYLRAVAAAAGCTMAKPDPDDGIDWVITHASDLHEADCQIDLKIQLKSTWTCGPNPANGFVSVKLSNDRLKLLARQKVTVHRILVAMIVPEDIAAWVEATHDIFKLRHCAYWRSVTGEQPSGEEYTSVRVSTDRIFDDKALCGIMERIGKGGRP</sequence>
<dbReference type="AlphaFoldDB" id="A0A937JNJ8"/>
<organism evidence="2 3">
    <name type="scientific">Streptomyces actinomycinicus</name>
    <dbReference type="NCBI Taxonomy" id="1695166"/>
    <lineage>
        <taxon>Bacteria</taxon>
        <taxon>Bacillati</taxon>
        <taxon>Actinomycetota</taxon>
        <taxon>Actinomycetes</taxon>
        <taxon>Kitasatosporales</taxon>
        <taxon>Streptomycetaceae</taxon>
        <taxon>Streptomyces</taxon>
    </lineage>
</organism>
<protein>
    <submittedName>
        <fullName evidence="2">DUF4365 domain-containing protein</fullName>
    </submittedName>
</protein>
<accession>A0A937JNJ8</accession>
<evidence type="ECO:0000313" key="3">
    <source>
        <dbReference type="Proteomes" id="UP000661858"/>
    </source>
</evidence>
<evidence type="ECO:0000259" key="1">
    <source>
        <dbReference type="Pfam" id="PF14280"/>
    </source>
</evidence>
<keyword evidence="3" id="KW-1185">Reference proteome</keyword>
<proteinExistence type="predicted"/>
<dbReference type="Proteomes" id="UP000661858">
    <property type="component" value="Unassembled WGS sequence"/>
</dbReference>
<dbReference type="Pfam" id="PF14280">
    <property type="entry name" value="DUF4365"/>
    <property type="match status" value="1"/>
</dbReference>
<name>A0A937JNJ8_9ACTN</name>
<evidence type="ECO:0000313" key="2">
    <source>
        <dbReference type="EMBL" id="MBL1085839.1"/>
    </source>
</evidence>